<feature type="chain" id="PRO_5016294776" evidence="2">
    <location>
        <begin position="18"/>
        <end position="529"/>
    </location>
</feature>
<evidence type="ECO:0000256" key="1">
    <source>
        <dbReference type="ARBA" id="ARBA00022729"/>
    </source>
</evidence>
<feature type="domain" description="SbsA Ig-like" evidence="3">
    <location>
        <begin position="28"/>
        <end position="129"/>
    </location>
</feature>
<feature type="signal peptide" evidence="2">
    <location>
        <begin position="1"/>
        <end position="17"/>
    </location>
</feature>
<dbReference type="AlphaFoldDB" id="A0A328WV28"/>
<reference evidence="4 5" key="1">
    <citation type="submission" date="2018-06" db="EMBL/GenBank/DDBJ databases">
        <title>Genomic Encyclopedia of Type Strains, Phase III (KMG-III): the genomes of soil and plant-associated and newly described type strains.</title>
        <authorList>
            <person name="Whitman W."/>
        </authorList>
    </citation>
    <scope>NUCLEOTIDE SEQUENCE [LARGE SCALE GENOMIC DNA]</scope>
    <source>
        <strain evidence="4 5">CGMCC 1.12504</strain>
    </source>
</reference>
<evidence type="ECO:0000313" key="5">
    <source>
        <dbReference type="Proteomes" id="UP000249518"/>
    </source>
</evidence>
<dbReference type="PROSITE" id="PS51257">
    <property type="entry name" value="PROKAR_LIPOPROTEIN"/>
    <property type="match status" value="1"/>
</dbReference>
<evidence type="ECO:0000259" key="3">
    <source>
        <dbReference type="Pfam" id="PF13205"/>
    </source>
</evidence>
<dbReference type="Pfam" id="PF13205">
    <property type="entry name" value="Big_5"/>
    <property type="match status" value="1"/>
</dbReference>
<gene>
    <name evidence="4" type="ORF">B0I10_11527</name>
</gene>
<accession>A0A328WV28</accession>
<keyword evidence="5" id="KW-1185">Reference proteome</keyword>
<dbReference type="Proteomes" id="UP000249518">
    <property type="component" value="Unassembled WGS sequence"/>
</dbReference>
<dbReference type="RefSeq" id="WP_112087023.1">
    <property type="nucleotide sequence ID" value="NZ_QLSV01000015.1"/>
</dbReference>
<name>A0A328WV28_9FLAO</name>
<protein>
    <submittedName>
        <fullName evidence="4">Ig-like domain-containing protein</fullName>
    </submittedName>
</protein>
<evidence type="ECO:0000256" key="2">
    <source>
        <dbReference type="SAM" id="SignalP"/>
    </source>
</evidence>
<comment type="caution">
    <text evidence="4">The sequence shown here is derived from an EMBL/GenBank/DDBJ whole genome shotgun (WGS) entry which is preliminary data.</text>
</comment>
<dbReference type="InterPro" id="IPR032812">
    <property type="entry name" value="SbsA_Ig"/>
</dbReference>
<dbReference type="OrthoDB" id="9809989at2"/>
<evidence type="ECO:0000313" key="4">
    <source>
        <dbReference type="EMBL" id="RAR46719.1"/>
    </source>
</evidence>
<organism evidence="4 5">
    <name type="scientific">Flavobacterium lacus</name>
    <dbReference type="NCBI Taxonomy" id="1353778"/>
    <lineage>
        <taxon>Bacteria</taxon>
        <taxon>Pseudomonadati</taxon>
        <taxon>Bacteroidota</taxon>
        <taxon>Flavobacteriia</taxon>
        <taxon>Flavobacteriales</taxon>
        <taxon>Flavobacteriaceae</taxon>
        <taxon>Flavobacterium</taxon>
    </lineage>
</organism>
<sequence length="529" mass="60544">MRIFFLLLISVLLTSCAKRGFITGGMKDTIPPLLKLSEPKNFSTNFKGNTIKLQFDEYVKLKDVNKQLIISPPMKTKPLITPMVASKEIKITIKDTLLENTTYSFNFGNSIQDNTEGNPYQQFKYIFSTGTYIDSLELKGTIKDAFDLKTDNFVSVMLYEKNEKFYDSIVYKEVPRYITNTLDNSKTFKLENLKEGNYLLIAMKDMSNNNKFDPKSDKIAFFTETITVPSDFAYELELFKEDMPFKPIKPTQASGNRIIVGHEGKADNLKSELKNGNEIIPTVITPFEGKDSVQIWFKPIKTDSLSLKLNRNNFEKQFTVKMKNQKADSLTIKAKQSGTLHFRDKFTITSSIPLIKIDDSKIKLITKDSVPIAFSTKYNPEKQEVEIDFKKEPLEKYSFTLEKGAFTDMLERESDSTGYRISTKDVAEYGNLRLQLEGIKSFPIIVELTDDKGKILASAYSEGATVLDFDLVEPAMFTIRIIYDENKNKVWDTGSYLEKRQSEEVRYFPTPVEVRANWDVNQTLKFSGG</sequence>
<proteinExistence type="predicted"/>
<keyword evidence="1 2" id="KW-0732">Signal</keyword>
<dbReference type="EMBL" id="QLSV01000015">
    <property type="protein sequence ID" value="RAR46719.1"/>
    <property type="molecule type" value="Genomic_DNA"/>
</dbReference>